<name>A0ABQ6VEP4_9CORY</name>
<keyword evidence="2" id="KW-1185">Reference proteome</keyword>
<evidence type="ECO:0000313" key="2">
    <source>
        <dbReference type="Proteomes" id="UP000436181"/>
    </source>
</evidence>
<sequence>MEHSALSLDVAQALQQLAQLKETQRVRGDFLDGERPEVPLHAFGQGLSGLAKQWAASLARGHDVGVEHARRVHTVTSESEAVVRRVDAADTLDGGGAS</sequence>
<dbReference type="EMBL" id="WBZJ01000001">
    <property type="protein sequence ID" value="KAB3522892.1"/>
    <property type="molecule type" value="Genomic_DNA"/>
</dbReference>
<gene>
    <name evidence="1" type="ORF">F8377_01600</name>
</gene>
<evidence type="ECO:0000313" key="1">
    <source>
        <dbReference type="EMBL" id="KAB3522892.1"/>
    </source>
</evidence>
<accession>A0ABQ6VEP4</accession>
<comment type="caution">
    <text evidence="1">The sequence shown here is derived from an EMBL/GenBank/DDBJ whole genome shotgun (WGS) entry which is preliminary data.</text>
</comment>
<dbReference type="Proteomes" id="UP000436181">
    <property type="component" value="Unassembled WGS sequence"/>
</dbReference>
<protein>
    <submittedName>
        <fullName evidence="1">Uncharacterized protein</fullName>
    </submittedName>
</protein>
<organism evidence="1 2">
    <name type="scientific">Corynebacterium zhongnanshanii</name>
    <dbReference type="NCBI Taxonomy" id="2768834"/>
    <lineage>
        <taxon>Bacteria</taxon>
        <taxon>Bacillati</taxon>
        <taxon>Actinomycetota</taxon>
        <taxon>Actinomycetes</taxon>
        <taxon>Mycobacteriales</taxon>
        <taxon>Corynebacteriaceae</taxon>
        <taxon>Corynebacterium</taxon>
    </lineage>
</organism>
<proteinExistence type="predicted"/>
<reference evidence="1 2" key="1">
    <citation type="submission" date="2019-10" db="EMBL/GenBank/DDBJ databases">
        <title>Corynebacterium sp novel species isolated from the respiratory tract of Marmot.</title>
        <authorList>
            <person name="Zhang G."/>
        </authorList>
    </citation>
    <scope>NUCLEOTIDE SEQUENCE [LARGE SCALE GENOMIC DNA]</scope>
    <source>
        <strain evidence="1 2">336</strain>
    </source>
</reference>
<dbReference type="RefSeq" id="WP_151843739.1">
    <property type="nucleotide sequence ID" value="NZ_WBZJ01000001.1"/>
</dbReference>